<dbReference type="Gene3D" id="2.60.40.2610">
    <property type="entry name" value="Outer membrane usher protein FimD, plug domain"/>
    <property type="match status" value="1"/>
</dbReference>
<feature type="region of interest" description="Disordered" evidence="1">
    <location>
        <begin position="24"/>
        <end position="44"/>
    </location>
</feature>
<name>A0ABS4E3R5_9HYPH</name>
<dbReference type="Gene3D" id="2.60.40.3110">
    <property type="match status" value="1"/>
</dbReference>
<dbReference type="PROSITE" id="PS51257">
    <property type="entry name" value="PROKAR_LIPOPROTEIN"/>
    <property type="match status" value="1"/>
</dbReference>
<organism evidence="4 5">
    <name type="scientific">Rhizobium halophytocola</name>
    <dbReference type="NCBI Taxonomy" id="735519"/>
    <lineage>
        <taxon>Bacteria</taxon>
        <taxon>Pseudomonadati</taxon>
        <taxon>Pseudomonadota</taxon>
        <taxon>Alphaproteobacteria</taxon>
        <taxon>Hyphomicrobiales</taxon>
        <taxon>Rhizobiaceae</taxon>
        <taxon>Rhizobium/Agrobacterium group</taxon>
        <taxon>Rhizobium</taxon>
    </lineage>
</organism>
<keyword evidence="5" id="KW-1185">Reference proteome</keyword>
<dbReference type="InterPro" id="IPR025949">
    <property type="entry name" value="PapC-like_C"/>
</dbReference>
<feature type="compositionally biased region" description="Polar residues" evidence="1">
    <location>
        <begin position="24"/>
        <end position="34"/>
    </location>
</feature>
<evidence type="ECO:0000256" key="1">
    <source>
        <dbReference type="SAM" id="MobiDB-lite"/>
    </source>
</evidence>
<evidence type="ECO:0000313" key="5">
    <source>
        <dbReference type="Proteomes" id="UP000759443"/>
    </source>
</evidence>
<feature type="signal peptide" evidence="2">
    <location>
        <begin position="1"/>
        <end position="19"/>
    </location>
</feature>
<accession>A0ABS4E3R5</accession>
<proteinExistence type="predicted"/>
<dbReference type="EMBL" id="JAGGJU010000012">
    <property type="protein sequence ID" value="MBP1852590.1"/>
    <property type="molecule type" value="Genomic_DNA"/>
</dbReference>
<evidence type="ECO:0000313" key="4">
    <source>
        <dbReference type="EMBL" id="MBP1852590.1"/>
    </source>
</evidence>
<feature type="chain" id="PRO_5046464513" evidence="2">
    <location>
        <begin position="20"/>
        <end position="811"/>
    </location>
</feature>
<protein>
    <submittedName>
        <fullName evidence="4">Outer membrane usher protein</fullName>
    </submittedName>
</protein>
<feature type="domain" description="PapC-like C-terminal" evidence="3">
    <location>
        <begin position="733"/>
        <end position="795"/>
    </location>
</feature>
<comment type="caution">
    <text evidence="4">The sequence shown here is derived from an EMBL/GenBank/DDBJ whole genome shotgun (WGS) entry which is preliminary data.</text>
</comment>
<dbReference type="Pfam" id="PF00577">
    <property type="entry name" value="Usher"/>
    <property type="match status" value="1"/>
</dbReference>
<reference evidence="4 5" key="1">
    <citation type="submission" date="2021-03" db="EMBL/GenBank/DDBJ databases">
        <title>Genomic Encyclopedia of Type Strains, Phase IV (KMG-IV): sequencing the most valuable type-strain genomes for metagenomic binning, comparative biology and taxonomic classification.</title>
        <authorList>
            <person name="Goeker M."/>
        </authorList>
    </citation>
    <scope>NUCLEOTIDE SEQUENCE [LARGE SCALE GENOMIC DNA]</scope>
    <source>
        <strain evidence="4 5">DSM 21600</strain>
    </source>
</reference>
<dbReference type="Proteomes" id="UP000759443">
    <property type="component" value="Unassembled WGS sequence"/>
</dbReference>
<sequence>MMRYHSGLALFVAGCVAFAASANGETGSGENTSDPADPAASTPVPDDGLDLYLSVSVNGQPTDLVASFHQSANGKLSIEVDELRSVGITPAKSARAADGRILIDRLPHVRYVFDEAQQTIDFVAADAQRAPKVIDARPSQGAAEKKPRLQAQSVTGALLNYRLTAATDNSAEDGDFSFTGLSGSFEARLFGPLGVLDNTFIASTSGSDYYGTKRLDTTWRYSSESSMTTFSVGDVITGGLSWTRPTRLGGVQIQRNFALRSDLVTFPVPELSGSAAVPSTVDVYLNSIRRYSGRVDAGPFQIDNLPIVDGTGNAQVVVTDAQGQQVTTNSSFITSNRLLAPGLKDFSAEIGFARQGYGSESDRYDPRPYGSATLRWGLTDWLTAEAHVEGGADLVNGGLGFVFATEPTGVISLSASGSYHDGEGGQQIAVSLERQFGELHLSGRIQRVFGTYDDIASVTATSSGDDTEYYSRSIRPPRALEQVSASIPLPFSESRLNLSFAHEQTDAGSDDKFLSLSTSRRVFNDSTLSLSFFKDLGGRDTGVFASLLVPLGERTTSSTSVSSQSDDFTAIETVSRTQGQQVGDYGWSISRQQSDDAVNSASASYRSAVGQVSGRVDQRGSSARASVSVDGAVVAAGGGLFAANRIEDAFAVVDAGAPGVDVQYENRPAGKTNRNGKLLLPKLRAYQANNVSIDPANLPLDAVVNDTRQKVVPADRSGVVVKFDVDTHANAALVTFRSANGQVIEMGASGTTSADADPFVVGYDGQALVEQLKADNRITITRQDGSTCVATFSYKPDQGQQVAIPDAVCKP</sequence>
<dbReference type="Gene3D" id="2.60.40.2070">
    <property type="match status" value="1"/>
</dbReference>
<keyword evidence="2" id="KW-0732">Signal</keyword>
<dbReference type="InterPro" id="IPR042186">
    <property type="entry name" value="FimD_plug_dom"/>
</dbReference>
<evidence type="ECO:0000259" key="3">
    <source>
        <dbReference type="Pfam" id="PF13953"/>
    </source>
</evidence>
<evidence type="ECO:0000256" key="2">
    <source>
        <dbReference type="SAM" id="SignalP"/>
    </source>
</evidence>
<dbReference type="PANTHER" id="PTHR30451">
    <property type="entry name" value="OUTER MEMBRANE USHER PROTEIN"/>
    <property type="match status" value="1"/>
</dbReference>
<dbReference type="InterPro" id="IPR000015">
    <property type="entry name" value="Fimb_usher"/>
</dbReference>
<dbReference type="Pfam" id="PF13953">
    <property type="entry name" value="PapC_C"/>
    <property type="match status" value="1"/>
</dbReference>
<dbReference type="PANTHER" id="PTHR30451:SF5">
    <property type="entry name" value="SLR0019 PROTEIN"/>
    <property type="match status" value="1"/>
</dbReference>
<dbReference type="InterPro" id="IPR043142">
    <property type="entry name" value="PapC-like_C_sf"/>
</dbReference>
<gene>
    <name evidence="4" type="ORF">J2Z17_004048</name>
</gene>